<accession>A0A6S6U784</accession>
<evidence type="ECO:0000313" key="2">
    <source>
        <dbReference type="EMBL" id="CAA6827619.1"/>
    </source>
</evidence>
<dbReference type="EMBL" id="CACVAQ010000404">
    <property type="protein sequence ID" value="CAA6827619.1"/>
    <property type="molecule type" value="Genomic_DNA"/>
</dbReference>
<sequence>MENNITNQGNNNIIIQGITDSSITLEVNGATQEIQNEMASLNALLEQMNAQQVQMADKIYDLGELGQADLGLKKTFNVLMTKKLMTALAENGLVPAQKFLDKTKSINGWENDSRFADVAKNLITFAFVGVVGAQLRKIMAIGKEALSEEKQQSYIQSCHLMAQKSIQLLNFTLISAFWDVQKTNNYELNEEETRELNLFFDDSIERSLADYTTLLELLMKLFEKHALELPLKGLEELKIDRFKKSCNRIQKLKSLLDKSQHSLMTCFEIEGQLTQFLTHLILFMNYDMLSVKSVVYDEKRTSSPQYIHSYIELGIDQKFNENTEKLNILNTPVVTDSVLIYDKRSNYEEYVNLSPFVIDYNTQMFENGAKICFFSSKHISDASLNYRFLEDNSIENVNFSNMLNDNTKLENIMKEKNDYIKLKFDLIFQQFEEAKKEVLKNSTQGEGGAEDVSFDDLFG</sequence>
<feature type="compositionally biased region" description="Acidic residues" evidence="1">
    <location>
        <begin position="448"/>
        <end position="459"/>
    </location>
</feature>
<evidence type="ECO:0000256" key="1">
    <source>
        <dbReference type="SAM" id="MobiDB-lite"/>
    </source>
</evidence>
<proteinExistence type="predicted"/>
<dbReference type="AlphaFoldDB" id="A0A6S6U784"/>
<name>A0A6S6U784_9BACT</name>
<gene>
    <name evidence="2" type="ORF">HELGO_WM53202</name>
</gene>
<organism evidence="2">
    <name type="scientific">uncultured Aureispira sp</name>
    <dbReference type="NCBI Taxonomy" id="1331704"/>
    <lineage>
        <taxon>Bacteria</taxon>
        <taxon>Pseudomonadati</taxon>
        <taxon>Bacteroidota</taxon>
        <taxon>Saprospiria</taxon>
        <taxon>Saprospirales</taxon>
        <taxon>Saprospiraceae</taxon>
        <taxon>Aureispira</taxon>
        <taxon>environmental samples</taxon>
    </lineage>
</organism>
<feature type="region of interest" description="Disordered" evidence="1">
    <location>
        <begin position="439"/>
        <end position="459"/>
    </location>
</feature>
<reference evidence="2" key="1">
    <citation type="submission" date="2020-01" db="EMBL/GenBank/DDBJ databases">
        <authorList>
            <person name="Meier V. D."/>
            <person name="Meier V D."/>
        </authorList>
    </citation>
    <scope>NUCLEOTIDE SEQUENCE</scope>
    <source>
        <strain evidence="2">HLG_WM_MAG_10</strain>
    </source>
</reference>
<protein>
    <submittedName>
        <fullName evidence="2">CHAT domain-containing protein</fullName>
    </submittedName>
</protein>